<dbReference type="Proteomes" id="UP000029223">
    <property type="component" value="Unassembled WGS sequence"/>
</dbReference>
<organism evidence="1 2">
    <name type="scientific">Vibrio variabilis</name>
    <dbReference type="NCBI Taxonomy" id="990271"/>
    <lineage>
        <taxon>Bacteria</taxon>
        <taxon>Pseudomonadati</taxon>
        <taxon>Pseudomonadota</taxon>
        <taxon>Gammaproteobacteria</taxon>
        <taxon>Vibrionales</taxon>
        <taxon>Vibrionaceae</taxon>
        <taxon>Vibrio</taxon>
    </lineage>
</organism>
<comment type="caution">
    <text evidence="1">The sequence shown here is derived from an EMBL/GenBank/DDBJ whole genome shotgun (WGS) entry which is preliminary data.</text>
</comment>
<proteinExistence type="predicted"/>
<dbReference type="EMBL" id="BBMS01000001">
    <property type="protein sequence ID" value="GAL23632.1"/>
    <property type="molecule type" value="Genomic_DNA"/>
</dbReference>
<sequence length="46" mass="5436">MLTWQRLRFSMISGGSIEKALEEYMSVMNRAKREELEQLLGVDIYI</sequence>
<evidence type="ECO:0000313" key="1">
    <source>
        <dbReference type="EMBL" id="GAL23632.1"/>
    </source>
</evidence>
<gene>
    <name evidence="1" type="ORF">JCM19239_7586</name>
</gene>
<name>A0ABQ0J4L4_9VIBR</name>
<keyword evidence="2" id="KW-1185">Reference proteome</keyword>
<reference evidence="2" key="2">
    <citation type="submission" date="2014-09" db="EMBL/GenBank/DDBJ databases">
        <authorList>
            <consortium name="NBRP consortium"/>
            <person name="Sawabe T."/>
            <person name="Meirelles P."/>
            <person name="Nakanishi M."/>
            <person name="Sayaka M."/>
            <person name="Hattori M."/>
            <person name="Ohkuma M."/>
        </authorList>
    </citation>
    <scope>NUCLEOTIDE SEQUENCE [LARGE SCALE GENOMIC DNA]</scope>
    <source>
        <strain evidence="2">JCM 19239</strain>
    </source>
</reference>
<accession>A0ABQ0J4L4</accession>
<evidence type="ECO:0000313" key="2">
    <source>
        <dbReference type="Proteomes" id="UP000029223"/>
    </source>
</evidence>
<reference evidence="2" key="1">
    <citation type="submission" date="2014-09" db="EMBL/GenBank/DDBJ databases">
        <title>Vibrio variabilis JCM 19239. (C206) whole genome shotgun sequence.</title>
        <authorList>
            <person name="Sawabe T."/>
            <person name="Meirelles P."/>
            <person name="Nakanishi M."/>
            <person name="Sayaka M."/>
            <person name="Hattori M."/>
            <person name="Ohkuma M."/>
        </authorList>
    </citation>
    <scope>NUCLEOTIDE SEQUENCE [LARGE SCALE GENOMIC DNA]</scope>
    <source>
        <strain evidence="2">JCM 19239</strain>
    </source>
</reference>
<protein>
    <submittedName>
        <fullName evidence="1">UPF0325 protein YaeH</fullName>
    </submittedName>
</protein>